<dbReference type="EMBL" id="CP040098">
    <property type="protein sequence ID" value="QCQ22399.1"/>
    <property type="molecule type" value="Genomic_DNA"/>
</dbReference>
<evidence type="ECO:0000313" key="2">
    <source>
        <dbReference type="Proteomes" id="UP000298602"/>
    </source>
</evidence>
<reference evidence="1 2" key="1">
    <citation type="submission" date="2019-05" db="EMBL/GenBank/DDBJ databases">
        <title>The Complete Genome Sequence of the n-alkane-degrading Desulfoglaeba alkanexedens ALDC reveals multiple alkylsuccinate synthase gene clusters.</title>
        <authorList>
            <person name="Callaghan A.V."/>
            <person name="Davidova I.A."/>
            <person name="Duncan K.E."/>
            <person name="Morris B."/>
            <person name="McInerney M.J."/>
        </authorList>
    </citation>
    <scope>NUCLEOTIDE SEQUENCE [LARGE SCALE GENOMIC DNA]</scope>
    <source>
        <strain evidence="1 2">ALDC</strain>
    </source>
</reference>
<evidence type="ECO:0000313" key="1">
    <source>
        <dbReference type="EMBL" id="QCQ22399.1"/>
    </source>
</evidence>
<sequence length="92" mass="10764">MFEQKEVEAKIHELYPDIQRYGIFLKVKKDRLIGAQNYLLTLEKDNRTASFKLDLDDVKQCMAGNRCSLITLELEKFIRQFIDESYSISEAG</sequence>
<gene>
    <name evidence="1" type="ORF">FDQ92_09650</name>
</gene>
<dbReference type="KEGG" id="dax:FDQ92_09650"/>
<proteinExistence type="predicted"/>
<name>A0A4P8L3F1_9BACT</name>
<dbReference type="OrthoDB" id="5432324at2"/>
<dbReference type="RefSeq" id="WP_137424546.1">
    <property type="nucleotide sequence ID" value="NZ_CP040098.1"/>
</dbReference>
<accession>A0A4P8L3F1</accession>
<dbReference type="AlphaFoldDB" id="A0A4P8L3F1"/>
<reference evidence="1 2" key="2">
    <citation type="submission" date="2019-05" db="EMBL/GenBank/DDBJ databases">
        <authorList>
            <person name="Suflita J.M."/>
            <person name="Marks C.R."/>
        </authorList>
    </citation>
    <scope>NUCLEOTIDE SEQUENCE [LARGE SCALE GENOMIC DNA]</scope>
    <source>
        <strain evidence="1 2">ALDC</strain>
    </source>
</reference>
<dbReference type="Proteomes" id="UP000298602">
    <property type="component" value="Chromosome"/>
</dbReference>
<keyword evidence="2" id="KW-1185">Reference proteome</keyword>
<protein>
    <submittedName>
        <fullName evidence="1">Uncharacterized protein</fullName>
    </submittedName>
</protein>
<organism evidence="1 2">
    <name type="scientific">Desulfoglaeba alkanexedens ALDC</name>
    <dbReference type="NCBI Taxonomy" id="980445"/>
    <lineage>
        <taxon>Bacteria</taxon>
        <taxon>Pseudomonadati</taxon>
        <taxon>Thermodesulfobacteriota</taxon>
        <taxon>Syntrophobacteria</taxon>
        <taxon>Syntrophobacterales</taxon>
        <taxon>Syntrophobacteraceae</taxon>
        <taxon>Desulfoglaeba</taxon>
    </lineage>
</organism>